<comment type="caution">
    <text evidence="2">The sequence shown here is derived from an EMBL/GenBank/DDBJ whole genome shotgun (WGS) entry which is preliminary data.</text>
</comment>
<dbReference type="PANTHER" id="PTHR43969">
    <property type="entry name" value="GLUTATHIONE S TRANSFERASE D10, ISOFORM A-RELATED"/>
    <property type="match status" value="1"/>
</dbReference>
<evidence type="ECO:0000259" key="1">
    <source>
        <dbReference type="PROSITE" id="PS50404"/>
    </source>
</evidence>
<dbReference type="Proteomes" id="UP001498421">
    <property type="component" value="Unassembled WGS sequence"/>
</dbReference>
<dbReference type="EMBL" id="JAZAVK010000073">
    <property type="protein sequence ID" value="KAK7425976.1"/>
    <property type="molecule type" value="Genomic_DNA"/>
</dbReference>
<organism evidence="2 3">
    <name type="scientific">Neonectria magnoliae</name>
    <dbReference type="NCBI Taxonomy" id="2732573"/>
    <lineage>
        <taxon>Eukaryota</taxon>
        <taxon>Fungi</taxon>
        <taxon>Dikarya</taxon>
        <taxon>Ascomycota</taxon>
        <taxon>Pezizomycotina</taxon>
        <taxon>Sordariomycetes</taxon>
        <taxon>Hypocreomycetidae</taxon>
        <taxon>Hypocreales</taxon>
        <taxon>Nectriaceae</taxon>
        <taxon>Neonectria</taxon>
    </lineage>
</organism>
<dbReference type="CDD" id="cd03051">
    <property type="entry name" value="GST_N_GTT2_like"/>
    <property type="match status" value="1"/>
</dbReference>
<reference evidence="2 3" key="1">
    <citation type="journal article" date="2025" name="Microbiol. Resour. Announc.">
        <title>Draft genome sequences for Neonectria magnoliae and Neonectria punicea, canker pathogens of Liriodendron tulipifera and Acer saccharum in West Virginia.</title>
        <authorList>
            <person name="Petronek H.M."/>
            <person name="Kasson M.T."/>
            <person name="Metheny A.M."/>
            <person name="Stauder C.M."/>
            <person name="Lovett B."/>
            <person name="Lynch S.C."/>
            <person name="Garnas J.R."/>
            <person name="Kasson L.R."/>
            <person name="Stajich J.E."/>
        </authorList>
    </citation>
    <scope>NUCLEOTIDE SEQUENCE [LARGE SCALE GENOMIC DNA]</scope>
    <source>
        <strain evidence="2 3">NRRL 64651</strain>
    </source>
</reference>
<dbReference type="SUPFAM" id="SSF52833">
    <property type="entry name" value="Thioredoxin-like"/>
    <property type="match status" value="1"/>
</dbReference>
<gene>
    <name evidence="2" type="ORF">QQZ08_007558</name>
</gene>
<keyword evidence="3" id="KW-1185">Reference proteome</keyword>
<protein>
    <recommendedName>
        <fullName evidence="1">GST N-terminal domain-containing protein</fullName>
    </recommendedName>
</protein>
<dbReference type="PANTHER" id="PTHR43969:SF9">
    <property type="entry name" value="GLUTATHIONE S TRANSFERASE D10, ISOFORM A-RELATED"/>
    <property type="match status" value="1"/>
</dbReference>
<evidence type="ECO:0000313" key="3">
    <source>
        <dbReference type="Proteomes" id="UP001498421"/>
    </source>
</evidence>
<proteinExistence type="predicted"/>
<dbReference type="Gene3D" id="3.40.30.10">
    <property type="entry name" value="Glutaredoxin"/>
    <property type="match status" value="1"/>
</dbReference>
<dbReference type="InterPro" id="IPR036249">
    <property type="entry name" value="Thioredoxin-like_sf"/>
</dbReference>
<dbReference type="InterPro" id="IPR034345">
    <property type="entry name" value="Gtt2-like_N"/>
</dbReference>
<evidence type="ECO:0000313" key="2">
    <source>
        <dbReference type="EMBL" id="KAK7425976.1"/>
    </source>
</evidence>
<name>A0ABR1HY37_9HYPO</name>
<dbReference type="PROSITE" id="PS50404">
    <property type="entry name" value="GST_NTER"/>
    <property type="match status" value="1"/>
</dbReference>
<sequence length="115" mass="12926">MTNHEFGPLKRKYTKDLKMLLYDSVHSPNPLVVRIFILERGGLELDVKSVDIINLENRRLAYRRVNPRGELPALVMNDGNVLTEITAICTYLDEVAKGGHSLFGSTAAQRAITNM</sequence>
<dbReference type="Pfam" id="PF13409">
    <property type="entry name" value="GST_N_2"/>
    <property type="match status" value="1"/>
</dbReference>
<dbReference type="InterPro" id="IPR004045">
    <property type="entry name" value="Glutathione_S-Trfase_N"/>
</dbReference>
<feature type="domain" description="GST N-terminal" evidence="1">
    <location>
        <begin position="17"/>
        <end position="100"/>
    </location>
</feature>
<dbReference type="Gene3D" id="1.20.1050.10">
    <property type="match status" value="1"/>
</dbReference>
<accession>A0ABR1HY37</accession>